<dbReference type="AlphaFoldDB" id="A0A212FKY6"/>
<dbReference type="FunFam" id="3.40.50.1100:FF:000007">
    <property type="entry name" value="L-threonine dehydratase catabolic TdcB"/>
    <property type="match status" value="1"/>
</dbReference>
<dbReference type="Pfam" id="PF01193">
    <property type="entry name" value="RNA_pol_L"/>
    <property type="match status" value="1"/>
</dbReference>
<dbReference type="InterPro" id="IPR036643">
    <property type="entry name" value="RNApol_insert_sf"/>
</dbReference>
<dbReference type="InterPro" id="IPR050518">
    <property type="entry name" value="Rpo3/RPB3_RNA_Pol_subunit"/>
</dbReference>
<evidence type="ECO:0000256" key="1">
    <source>
        <dbReference type="ARBA" id="ARBA00001933"/>
    </source>
</evidence>
<evidence type="ECO:0000256" key="4">
    <source>
        <dbReference type="ARBA" id="ARBA00022478"/>
    </source>
</evidence>
<keyword evidence="13" id="KW-1185">Reference proteome</keyword>
<dbReference type="Proteomes" id="UP000007151">
    <property type="component" value="Unassembled WGS sequence"/>
</dbReference>
<dbReference type="eggNOG" id="KOG1522">
    <property type="taxonomic scope" value="Eukaryota"/>
</dbReference>
<dbReference type="EMBL" id="AGBW02007949">
    <property type="protein sequence ID" value="OWR54396.1"/>
    <property type="molecule type" value="Genomic_DNA"/>
</dbReference>
<evidence type="ECO:0000256" key="10">
    <source>
        <dbReference type="ARBA" id="ARBA00072506"/>
    </source>
</evidence>
<dbReference type="GO" id="GO:0005665">
    <property type="term" value="C:RNA polymerase II, core complex"/>
    <property type="evidence" value="ECO:0007669"/>
    <property type="project" value="TreeGrafter"/>
</dbReference>
<reference evidence="12 13" key="1">
    <citation type="journal article" date="2011" name="Cell">
        <title>The monarch butterfly genome yields insights into long-distance migration.</title>
        <authorList>
            <person name="Zhan S."/>
            <person name="Merlin C."/>
            <person name="Boore J.L."/>
            <person name="Reppert S.M."/>
        </authorList>
    </citation>
    <scope>NUCLEOTIDE SEQUENCE [LARGE SCALE GENOMIC DNA]</scope>
    <source>
        <strain evidence="12">F-2</strain>
    </source>
</reference>
<dbReference type="HAMAP" id="MF_00320">
    <property type="entry name" value="RNApol_arch_Rpo3"/>
    <property type="match status" value="1"/>
</dbReference>
<dbReference type="SUPFAM" id="SSF56553">
    <property type="entry name" value="Insert subdomain of RNA polymerase alpha subunit"/>
    <property type="match status" value="1"/>
</dbReference>
<evidence type="ECO:0000256" key="3">
    <source>
        <dbReference type="ARBA" id="ARBA00010869"/>
    </source>
</evidence>
<dbReference type="InterPro" id="IPR001514">
    <property type="entry name" value="DNA-dir_RNA_pol_30-40kDasu_CS"/>
</dbReference>
<dbReference type="STRING" id="278856.A0A212FKY6"/>
<dbReference type="InterPro" id="IPR036603">
    <property type="entry name" value="RBP11-like"/>
</dbReference>
<comment type="caution">
    <text evidence="12">The sequence shown here is derived from an EMBL/GenBank/DDBJ whole genome shotgun (WGS) entry which is preliminary data.</text>
</comment>
<dbReference type="PANTHER" id="PTHR11800:SF2">
    <property type="entry name" value="DNA-DIRECTED RNA POLYMERASE II SUBUNIT RPB3"/>
    <property type="match status" value="1"/>
</dbReference>
<evidence type="ECO:0000313" key="13">
    <source>
        <dbReference type="Proteomes" id="UP000007151"/>
    </source>
</evidence>
<keyword evidence="7" id="KW-0456">Lyase</keyword>
<evidence type="ECO:0000256" key="8">
    <source>
        <dbReference type="ARBA" id="ARBA00023242"/>
    </source>
</evidence>
<keyword evidence="6" id="KW-0804">Transcription</keyword>
<comment type="subcellular location">
    <subcellularLocation>
        <location evidence="2">Nucleus</location>
    </subcellularLocation>
</comment>
<dbReference type="Pfam" id="PF00291">
    <property type="entry name" value="PALP"/>
    <property type="match status" value="1"/>
</dbReference>
<dbReference type="SMART" id="SM00662">
    <property type="entry name" value="RPOLD"/>
    <property type="match status" value="1"/>
</dbReference>
<comment type="cofactor">
    <cofactor evidence="1">
        <name>pyridoxal 5'-phosphate</name>
        <dbReference type="ChEBI" id="CHEBI:597326"/>
    </cofactor>
</comment>
<keyword evidence="5" id="KW-0663">Pyridoxal phosphate</keyword>
<organism evidence="12 13">
    <name type="scientific">Danaus plexippus plexippus</name>
    <dbReference type="NCBI Taxonomy" id="278856"/>
    <lineage>
        <taxon>Eukaryota</taxon>
        <taxon>Metazoa</taxon>
        <taxon>Ecdysozoa</taxon>
        <taxon>Arthropoda</taxon>
        <taxon>Hexapoda</taxon>
        <taxon>Insecta</taxon>
        <taxon>Pterygota</taxon>
        <taxon>Neoptera</taxon>
        <taxon>Endopterygota</taxon>
        <taxon>Lepidoptera</taxon>
        <taxon>Glossata</taxon>
        <taxon>Ditrysia</taxon>
        <taxon>Papilionoidea</taxon>
        <taxon>Nymphalidae</taxon>
        <taxon>Danainae</taxon>
        <taxon>Danaini</taxon>
        <taxon>Danaina</taxon>
        <taxon>Danaus</taxon>
        <taxon>Danaus</taxon>
    </lineage>
</organism>
<dbReference type="GO" id="GO:0016841">
    <property type="term" value="F:ammonia-lyase activity"/>
    <property type="evidence" value="ECO:0007669"/>
    <property type="project" value="UniProtKB-ARBA"/>
</dbReference>
<dbReference type="CDD" id="cd07031">
    <property type="entry name" value="RNAP_II_RPB3"/>
    <property type="match status" value="1"/>
</dbReference>
<evidence type="ECO:0000259" key="11">
    <source>
        <dbReference type="SMART" id="SM00662"/>
    </source>
</evidence>
<dbReference type="InterPro" id="IPR036052">
    <property type="entry name" value="TrpB-like_PALP_sf"/>
</dbReference>
<name>A0A212FKY6_DANPL</name>
<dbReference type="GO" id="GO:0046983">
    <property type="term" value="F:protein dimerization activity"/>
    <property type="evidence" value="ECO:0007669"/>
    <property type="project" value="InterPro"/>
</dbReference>
<evidence type="ECO:0000256" key="5">
    <source>
        <dbReference type="ARBA" id="ARBA00022898"/>
    </source>
</evidence>
<evidence type="ECO:0000256" key="6">
    <source>
        <dbReference type="ARBA" id="ARBA00023163"/>
    </source>
</evidence>
<comment type="similarity">
    <text evidence="3">Belongs to the serine/threonine dehydratase family.</text>
</comment>
<dbReference type="InterPro" id="IPR011263">
    <property type="entry name" value="DNA-dir_RNA_pol_RpoA/D/Rpb3"/>
</dbReference>
<keyword evidence="4 12" id="KW-0240">DNA-directed RNA polymerase</keyword>
<sequence length="533" mass="59297">MPYANQPSVHITELTDDNVKFVVEDTELSVANSMRRVFIAETPTMAIDWVQLEANSTVLSDEFLAHRIGLIPLISDDVVDKIRYSRDCMCADFCTECSVEFTLDVKCTGDQTRHVTTADLKSSDPRVVPVTSRHRDEDQADYGELDEILIIKLRKGQELKLRAYAKKGFGKEHAKWNPTSGVCFEYDPDNIMRHTLYPKPDEWPKSEHTELDEDQYEADFNWEAKPNKFFYNVESSGALKPENIVLMGIVESKYVGNHFCNVLLKCENLQLTGSSDRLDLLAGYGTLGLEILSQVDKLDAIICPVGTGGLIASILVAVKSLKPQCLIYGVESSGAPTMSKALQEKKPTIILVKPTIAESIADKIASNNAFHIIKRYLTKMITVDDLWISRAMVNLLEREKIIVEAAAPTPVAAIMAGKVPELRGKNVVCVLTGGNIKLSRLPYIVDRGLMAEGRLVGFSITLPDGPAEIARLLTKVVDTGADVRSFEPERSWIKRDALNVTVFMLLETSDPSHAKELEKKLLKDYPHSQIISA</sequence>
<evidence type="ECO:0000256" key="2">
    <source>
        <dbReference type="ARBA" id="ARBA00004123"/>
    </source>
</evidence>
<comment type="similarity">
    <text evidence="9">Belongs to the archaeal Rpo3/eukaryotic RPB3 RNA polymerase subunit family.</text>
</comment>
<dbReference type="PROSITE" id="PS00446">
    <property type="entry name" value="RNA_POL_D_30KD"/>
    <property type="match status" value="1"/>
</dbReference>
<dbReference type="Gene3D" id="3.30.1360.10">
    <property type="entry name" value="RNA polymerase, RBP11-like subunit"/>
    <property type="match status" value="1"/>
</dbReference>
<dbReference type="Gene3D" id="2.170.120.12">
    <property type="entry name" value="DNA-directed RNA polymerase, insert domain"/>
    <property type="match status" value="1"/>
</dbReference>
<dbReference type="GO" id="GO:0003899">
    <property type="term" value="F:DNA-directed RNA polymerase activity"/>
    <property type="evidence" value="ECO:0007669"/>
    <property type="project" value="InterPro"/>
</dbReference>
<dbReference type="GO" id="GO:0003677">
    <property type="term" value="F:DNA binding"/>
    <property type="evidence" value="ECO:0007669"/>
    <property type="project" value="InterPro"/>
</dbReference>
<feature type="domain" description="DNA-directed RNA polymerase RpoA/D/Rpb3-type" evidence="11">
    <location>
        <begin position="18"/>
        <end position="252"/>
    </location>
</feature>
<dbReference type="InterPro" id="IPR022842">
    <property type="entry name" value="RNAP_Rpo3/Rpb3/RPAC1"/>
</dbReference>
<dbReference type="InterPro" id="IPR011262">
    <property type="entry name" value="DNA-dir_RNA_pol_insert"/>
</dbReference>
<evidence type="ECO:0000256" key="9">
    <source>
        <dbReference type="ARBA" id="ARBA00025804"/>
    </source>
</evidence>
<evidence type="ECO:0000313" key="12">
    <source>
        <dbReference type="EMBL" id="OWR54396.1"/>
    </source>
</evidence>
<dbReference type="SUPFAM" id="SSF55257">
    <property type="entry name" value="RBP11-like subunits of RNA polymerase"/>
    <property type="match status" value="1"/>
</dbReference>
<dbReference type="KEGG" id="dpl:KGM_202328"/>
<accession>A0A212FKY6</accession>
<protein>
    <recommendedName>
        <fullName evidence="10">DNA-directed RNA polymerase II subunit RPB3</fullName>
    </recommendedName>
</protein>
<dbReference type="Pfam" id="PF01000">
    <property type="entry name" value="RNA_pol_A_bac"/>
    <property type="match status" value="1"/>
</dbReference>
<dbReference type="GO" id="GO:0006366">
    <property type="term" value="P:transcription by RNA polymerase II"/>
    <property type="evidence" value="ECO:0007669"/>
    <property type="project" value="TreeGrafter"/>
</dbReference>
<gene>
    <name evidence="12" type="ORF">KGM_202328</name>
</gene>
<dbReference type="InParanoid" id="A0A212FKY6"/>
<evidence type="ECO:0000256" key="7">
    <source>
        <dbReference type="ARBA" id="ARBA00023239"/>
    </source>
</evidence>
<keyword evidence="8" id="KW-0539">Nucleus</keyword>
<dbReference type="NCBIfam" id="NF001988">
    <property type="entry name" value="PRK00783.1"/>
    <property type="match status" value="1"/>
</dbReference>
<proteinExistence type="inferred from homology"/>
<dbReference type="InterPro" id="IPR001926">
    <property type="entry name" value="TrpB-like_PALP"/>
</dbReference>
<dbReference type="FunFam" id="2.170.120.12:FF:000002">
    <property type="entry name" value="DNA-directed RNA polymerase II subunit RPB3"/>
    <property type="match status" value="1"/>
</dbReference>
<dbReference type="PANTHER" id="PTHR11800">
    <property type="entry name" value="DNA-DIRECTED RNA POLYMERASE"/>
    <property type="match status" value="1"/>
</dbReference>
<dbReference type="SUPFAM" id="SSF53686">
    <property type="entry name" value="Tryptophan synthase beta subunit-like PLP-dependent enzymes"/>
    <property type="match status" value="1"/>
</dbReference>
<dbReference type="Gene3D" id="3.40.50.1100">
    <property type="match status" value="1"/>
</dbReference>